<organism evidence="1 2">
    <name type="scientific">Sphingomonas changnyeongensis</name>
    <dbReference type="NCBI Taxonomy" id="2698679"/>
    <lineage>
        <taxon>Bacteria</taxon>
        <taxon>Pseudomonadati</taxon>
        <taxon>Pseudomonadota</taxon>
        <taxon>Alphaproteobacteria</taxon>
        <taxon>Sphingomonadales</taxon>
        <taxon>Sphingomonadaceae</taxon>
        <taxon>Sphingomonas</taxon>
    </lineage>
</organism>
<dbReference type="KEGG" id="schy:GVO57_07310"/>
<dbReference type="Proteomes" id="UP000464468">
    <property type="component" value="Chromosome"/>
</dbReference>
<keyword evidence="2" id="KW-1185">Reference proteome</keyword>
<reference evidence="1 2" key="1">
    <citation type="submission" date="2020-01" db="EMBL/GenBank/DDBJ databases">
        <title>Sphingomonas sp. C33 whole genome sequece.</title>
        <authorList>
            <person name="Park C."/>
        </authorList>
    </citation>
    <scope>NUCLEOTIDE SEQUENCE [LARGE SCALE GENOMIC DNA]</scope>
    <source>
        <strain evidence="1 2">C33</strain>
    </source>
</reference>
<dbReference type="EMBL" id="CP047895">
    <property type="protein sequence ID" value="QHL90675.1"/>
    <property type="molecule type" value="Genomic_DNA"/>
</dbReference>
<dbReference type="RefSeq" id="WP_160592602.1">
    <property type="nucleotide sequence ID" value="NZ_CP047895.1"/>
</dbReference>
<protein>
    <submittedName>
        <fullName evidence="1">Uncharacterized protein</fullName>
    </submittedName>
</protein>
<dbReference type="AlphaFoldDB" id="A0A7Z2S523"/>
<proteinExistence type="predicted"/>
<sequence length="120" mass="13787">MRLVIGQGRSTPQAVGLLAFKIADAARMRGISVQRIAASHDVTSGSRYIDMVDARRQIWRFRVSNHRRPLKHNHHRPPHFDLVSIDAHSGIEQAIQWLDEIASGRLPHFTPEIRSARRRR</sequence>
<accession>A0A7Z2S523</accession>
<evidence type="ECO:0000313" key="2">
    <source>
        <dbReference type="Proteomes" id="UP000464468"/>
    </source>
</evidence>
<name>A0A7Z2S523_9SPHN</name>
<evidence type="ECO:0000313" key="1">
    <source>
        <dbReference type="EMBL" id="QHL90675.1"/>
    </source>
</evidence>
<gene>
    <name evidence="1" type="ORF">GVO57_07310</name>
</gene>